<protein>
    <submittedName>
        <fullName evidence="1">Uncharacterized protein</fullName>
    </submittedName>
</protein>
<proteinExistence type="predicted"/>
<keyword evidence="2" id="KW-1185">Reference proteome</keyword>
<dbReference type="EMBL" id="BROD01000001">
    <property type="protein sequence ID" value="GKX64989.1"/>
    <property type="molecule type" value="Genomic_DNA"/>
</dbReference>
<dbReference type="Proteomes" id="UP001058074">
    <property type="component" value="Unassembled WGS sequence"/>
</dbReference>
<name>A0ACB5R800_9CLOT</name>
<gene>
    <name evidence="1" type="ORF">rsdtw13_02470</name>
</gene>
<comment type="caution">
    <text evidence="1">The sequence shown here is derived from an EMBL/GenBank/DDBJ whole genome shotgun (WGS) entry which is preliminary data.</text>
</comment>
<accession>A0ACB5R800</accession>
<evidence type="ECO:0000313" key="2">
    <source>
        <dbReference type="Proteomes" id="UP001058074"/>
    </source>
</evidence>
<sequence length="185" mass="20346">MKRGLKVLGKVFIGFIVLIIAVVLGFSWFVKANNKDYGDHNQILKSERQNAKKALVVYQPSRGKTTNKIAESLAKGINQSGYEVTINYPGKHMSKDISQYSIVVFGSPVYIGQTSTTLSDYMKSIKISDTQKVLVFVTGGELSNGELDKVETQLGSRKATEKVGFKNGEKDESKAYEIGKKIGAE</sequence>
<organism evidence="1 2">
    <name type="scientific">Inconstantimicrobium mannanitabidum</name>
    <dbReference type="NCBI Taxonomy" id="1604901"/>
    <lineage>
        <taxon>Bacteria</taxon>
        <taxon>Bacillati</taxon>
        <taxon>Bacillota</taxon>
        <taxon>Clostridia</taxon>
        <taxon>Eubacteriales</taxon>
        <taxon>Clostridiaceae</taxon>
        <taxon>Inconstantimicrobium</taxon>
    </lineage>
</organism>
<evidence type="ECO:0000313" key="1">
    <source>
        <dbReference type="EMBL" id="GKX64989.1"/>
    </source>
</evidence>
<reference evidence="1" key="1">
    <citation type="journal article" date="2025" name="Int. J. Syst. Evol. Microbiol.">
        <title>Inconstantimicrobium mannanitabidum sp. nov., a novel member of the family Clostridiaceae isolated from anoxic soil under the treatment of reductive soil disinfestation.</title>
        <authorList>
            <person name="Ueki A."/>
            <person name="Tonouchi A."/>
            <person name="Honma S."/>
            <person name="Kaku N."/>
            <person name="Ueki K."/>
        </authorList>
    </citation>
    <scope>NUCLEOTIDE SEQUENCE</scope>
    <source>
        <strain evidence="1">TW13</strain>
    </source>
</reference>